<dbReference type="Proteomes" id="UP000288951">
    <property type="component" value="Unassembled WGS sequence"/>
</dbReference>
<dbReference type="GO" id="GO:0009086">
    <property type="term" value="P:methionine biosynthetic process"/>
    <property type="evidence" value="ECO:0007669"/>
    <property type="project" value="TreeGrafter"/>
</dbReference>
<proteinExistence type="predicted"/>
<dbReference type="PANTHER" id="PTHR32268">
    <property type="entry name" value="HOMOSERINE O-ACETYLTRANSFERASE"/>
    <property type="match status" value="1"/>
</dbReference>
<accession>A0A437UCR1</accession>
<dbReference type="GO" id="GO:0009092">
    <property type="term" value="P:homoserine metabolic process"/>
    <property type="evidence" value="ECO:0007669"/>
    <property type="project" value="TreeGrafter"/>
</dbReference>
<name>A0A437UCR1_9FLAO</name>
<comment type="caution">
    <text evidence="3">The sequence shown here is derived from an EMBL/GenBank/DDBJ whole genome shotgun (WGS) entry which is preliminary data.</text>
</comment>
<evidence type="ECO:0000313" key="4">
    <source>
        <dbReference type="Proteomes" id="UP000288951"/>
    </source>
</evidence>
<dbReference type="GO" id="GO:0016787">
    <property type="term" value="F:hydrolase activity"/>
    <property type="evidence" value="ECO:0007669"/>
    <property type="project" value="UniProtKB-KW"/>
</dbReference>
<dbReference type="Pfam" id="PF00561">
    <property type="entry name" value="Abhydrolase_1"/>
    <property type="match status" value="1"/>
</dbReference>
<protein>
    <submittedName>
        <fullName evidence="3">Alpha/beta fold hydrolase</fullName>
    </submittedName>
</protein>
<evidence type="ECO:0000256" key="1">
    <source>
        <dbReference type="ARBA" id="ARBA00022679"/>
    </source>
</evidence>
<gene>
    <name evidence="3" type="ORF">EH230_11135</name>
</gene>
<evidence type="ECO:0000259" key="2">
    <source>
        <dbReference type="Pfam" id="PF00561"/>
    </source>
</evidence>
<evidence type="ECO:0000313" key="3">
    <source>
        <dbReference type="EMBL" id="RVU91410.1"/>
    </source>
</evidence>
<dbReference type="EMBL" id="RQSM01000003">
    <property type="protein sequence ID" value="RVU91410.1"/>
    <property type="molecule type" value="Genomic_DNA"/>
</dbReference>
<organism evidence="3 4">
    <name type="scientific">Flavobacterium columnare</name>
    <dbReference type="NCBI Taxonomy" id="996"/>
    <lineage>
        <taxon>Bacteria</taxon>
        <taxon>Pseudomonadati</taxon>
        <taxon>Bacteroidota</taxon>
        <taxon>Flavobacteriia</taxon>
        <taxon>Flavobacteriales</taxon>
        <taxon>Flavobacteriaceae</taxon>
        <taxon>Flavobacterium</taxon>
    </lineage>
</organism>
<sequence>MSKLQKIDVFNFKLENEKRIPFLNLTYQTFGQPLGTAPIVVVNHALTGNSNVAGEKGWWKALIGDGKTIDTQHFTIVAFNIIGNGFEGGSLIENYTDFTTRDIAKLFWEGLEYLGIKNVFALIGGSLGGGIVWEMAFLKPKAMQYVIPIASNYKANDWLIANVKIQDDILNHSSQPIEDARKHAMMLYRSPLSIDLKFQQEYVNGAYAVENWLDFHGQSLQTRFSLSAYKLMNHLLRTIGKSVDEMALQLFFNETTAVIHQVAIDSDGLFVAYENENFHRRFCKQYKALFLHTLNSVHGHDAFLIEYEQLGQILWPIFNFKTTKNVSYQS</sequence>
<dbReference type="GO" id="GO:0004414">
    <property type="term" value="F:homoserine O-acetyltransferase activity"/>
    <property type="evidence" value="ECO:0007669"/>
    <property type="project" value="TreeGrafter"/>
</dbReference>
<dbReference type="AlphaFoldDB" id="A0A437UCR1"/>
<dbReference type="InterPro" id="IPR008220">
    <property type="entry name" value="HAT_MetX-like"/>
</dbReference>
<dbReference type="InterPro" id="IPR000073">
    <property type="entry name" value="AB_hydrolase_1"/>
</dbReference>
<feature type="domain" description="AB hydrolase-1" evidence="2">
    <location>
        <begin position="38"/>
        <end position="281"/>
    </location>
</feature>
<keyword evidence="3" id="KW-0378">Hydrolase</keyword>
<dbReference type="SUPFAM" id="SSF53474">
    <property type="entry name" value="alpha/beta-Hydrolases"/>
    <property type="match status" value="1"/>
</dbReference>
<dbReference type="OrthoDB" id="9800754at2"/>
<reference evidence="3" key="1">
    <citation type="submission" date="2018-12" db="EMBL/GenBank/DDBJ databases">
        <title>Draft genome sequence of Flaovobacterium columnare ARS1 isolated from channel catfish in Alabama.</title>
        <authorList>
            <person name="Cai W."/>
            <person name="Arias C."/>
        </authorList>
    </citation>
    <scope>NUCLEOTIDE SEQUENCE [LARGE SCALE GENOMIC DNA]</scope>
    <source>
        <strain evidence="3">ARS1</strain>
    </source>
</reference>
<keyword evidence="1" id="KW-0808">Transferase</keyword>
<dbReference type="RefSeq" id="WP_127823580.1">
    <property type="nucleotide sequence ID" value="NZ_RQSM01000003.1"/>
</dbReference>
<dbReference type="InterPro" id="IPR029058">
    <property type="entry name" value="AB_hydrolase_fold"/>
</dbReference>
<keyword evidence="4" id="KW-1185">Reference proteome</keyword>
<dbReference type="PANTHER" id="PTHR32268:SF11">
    <property type="entry name" value="HOMOSERINE O-ACETYLTRANSFERASE"/>
    <property type="match status" value="1"/>
</dbReference>
<dbReference type="Gene3D" id="3.40.50.1820">
    <property type="entry name" value="alpha/beta hydrolase"/>
    <property type="match status" value="1"/>
</dbReference>